<feature type="region of interest" description="Disordered" evidence="1">
    <location>
        <begin position="279"/>
        <end position="307"/>
    </location>
</feature>
<dbReference type="RefSeq" id="XP_013904776.1">
    <property type="nucleotide sequence ID" value="XM_014049322.1"/>
</dbReference>
<feature type="compositionally biased region" description="Low complexity" evidence="1">
    <location>
        <begin position="557"/>
        <end position="582"/>
    </location>
</feature>
<evidence type="ECO:0000313" key="3">
    <source>
        <dbReference type="Proteomes" id="UP000054498"/>
    </source>
</evidence>
<feature type="region of interest" description="Disordered" evidence="1">
    <location>
        <begin position="427"/>
        <end position="475"/>
    </location>
</feature>
<proteinExistence type="predicted"/>
<protein>
    <submittedName>
        <fullName evidence="2">Uncharacterized protein</fullName>
    </submittedName>
</protein>
<feature type="compositionally biased region" description="Low complexity" evidence="1">
    <location>
        <begin position="430"/>
        <end position="447"/>
    </location>
</feature>
<sequence>MATRALQCGGSDGGDGGASLMHLGPLASSNHQSCSNGDAPHAVVVLVSQQCAVGKGNNTASVTTHAAFTVCSEDGRCTLQPLNLLRCAAPQPLLLPPVPAPAGACQPQASGVPRALLEFEQHVLPPLSRRADALFAVPPPLLPCDGMRLWRLEALAASCLHRQSWQRVVASGMVSRSHISRGLAAHMASLLMGPAPVFPNRNAAPMAVRSCVSEPRLGQTLCGRGATGFPVPAPQNTHEQQQQAQVSDCGGDGATALPWPPLLAAVEELAPLEPVACPTNEDNQQPVPWLGSSDVSGLSPPAVDTSDVGSQIEMPAMAAAPQQLLFFGSLAASLDWNDDDTENIGCESGPTAQQQDACADAAAFSTVQAGVTLSHPEPPPASRASCDTTEEFNSGRDDGPARQRLDGAGQHQAAEGARVLRLLRQAGQMRQSPPAAQAPRAPASQQQGMSVNTRAQGPQQHQHQHQQLKPPRECGPQRLESAVQDLGCELDCAGPYAAASEQQAEDPTAAFHGTDRVVCDREPPATTGASAAPAVPRRVRASCQHVSAVAALLHQGGQQLRPQQQRALPPHQQQHRQPQPAGNGWDARGGWAAGSQEAGQRDNGVSDVGAPEPNQDFIGAALQAAGEENGQQQGAAAAPRRYYHRGGRRGNAARAKRRQQAVDAENNASG</sequence>
<feature type="compositionally biased region" description="Polar residues" evidence="1">
    <location>
        <begin position="448"/>
        <end position="458"/>
    </location>
</feature>
<dbReference type="GeneID" id="25735088"/>
<evidence type="ECO:0000313" key="2">
    <source>
        <dbReference type="EMBL" id="KIZ05757.1"/>
    </source>
</evidence>
<evidence type="ECO:0000256" key="1">
    <source>
        <dbReference type="SAM" id="MobiDB-lite"/>
    </source>
</evidence>
<gene>
    <name evidence="2" type="ORF">MNEG_2210</name>
</gene>
<dbReference type="Proteomes" id="UP000054498">
    <property type="component" value="Unassembled WGS sequence"/>
</dbReference>
<reference evidence="2 3" key="1">
    <citation type="journal article" date="2013" name="BMC Genomics">
        <title>Reconstruction of the lipid metabolism for the microalga Monoraphidium neglectum from its genome sequence reveals characteristics suitable for biofuel production.</title>
        <authorList>
            <person name="Bogen C."/>
            <person name="Al-Dilaimi A."/>
            <person name="Albersmeier A."/>
            <person name="Wichmann J."/>
            <person name="Grundmann M."/>
            <person name="Rupp O."/>
            <person name="Lauersen K.J."/>
            <person name="Blifernez-Klassen O."/>
            <person name="Kalinowski J."/>
            <person name="Goesmann A."/>
            <person name="Mussgnug J.H."/>
            <person name="Kruse O."/>
        </authorList>
    </citation>
    <scope>NUCLEOTIDE SEQUENCE [LARGE SCALE GENOMIC DNA]</scope>
    <source>
        <strain evidence="2 3">SAG 48.87</strain>
    </source>
</reference>
<organism evidence="2 3">
    <name type="scientific">Monoraphidium neglectum</name>
    <dbReference type="NCBI Taxonomy" id="145388"/>
    <lineage>
        <taxon>Eukaryota</taxon>
        <taxon>Viridiplantae</taxon>
        <taxon>Chlorophyta</taxon>
        <taxon>core chlorophytes</taxon>
        <taxon>Chlorophyceae</taxon>
        <taxon>CS clade</taxon>
        <taxon>Sphaeropleales</taxon>
        <taxon>Selenastraceae</taxon>
        <taxon>Monoraphidium</taxon>
    </lineage>
</organism>
<keyword evidence="3" id="KW-1185">Reference proteome</keyword>
<feature type="compositionally biased region" description="Low complexity" evidence="1">
    <location>
        <begin position="619"/>
        <end position="640"/>
    </location>
</feature>
<accession>A0A0D2MZP0</accession>
<dbReference type="AlphaFoldDB" id="A0A0D2MZP0"/>
<dbReference type="EMBL" id="KK100461">
    <property type="protein sequence ID" value="KIZ05757.1"/>
    <property type="molecule type" value="Genomic_DNA"/>
</dbReference>
<feature type="region of interest" description="Disordered" evidence="1">
    <location>
        <begin position="557"/>
        <end position="670"/>
    </location>
</feature>
<name>A0A0D2MZP0_9CHLO</name>
<feature type="compositionally biased region" description="Basic and acidic residues" evidence="1">
    <location>
        <begin position="393"/>
        <end position="405"/>
    </location>
</feature>
<feature type="region of interest" description="Disordered" evidence="1">
    <location>
        <begin position="371"/>
        <end position="414"/>
    </location>
</feature>
<dbReference type="KEGG" id="mng:MNEG_2210"/>